<accession>A0AAD9G729</accession>
<feature type="transmembrane region" description="Helical" evidence="1">
    <location>
        <begin position="124"/>
        <end position="144"/>
    </location>
</feature>
<protein>
    <submittedName>
        <fullName evidence="2">Uncharacterized protein</fullName>
    </submittedName>
</protein>
<organism evidence="2 3">
    <name type="scientific">Babesia divergens</name>
    <dbReference type="NCBI Taxonomy" id="32595"/>
    <lineage>
        <taxon>Eukaryota</taxon>
        <taxon>Sar</taxon>
        <taxon>Alveolata</taxon>
        <taxon>Apicomplexa</taxon>
        <taxon>Aconoidasida</taxon>
        <taxon>Piroplasmida</taxon>
        <taxon>Babesiidae</taxon>
        <taxon>Babesia</taxon>
    </lineage>
</organism>
<keyword evidence="1" id="KW-0472">Membrane</keyword>
<dbReference type="Proteomes" id="UP001195914">
    <property type="component" value="Unassembled WGS sequence"/>
</dbReference>
<name>A0AAD9G729_BABDI</name>
<reference evidence="2" key="2">
    <citation type="submission" date="2021-05" db="EMBL/GenBank/DDBJ databases">
        <authorList>
            <person name="Pain A."/>
        </authorList>
    </citation>
    <scope>NUCLEOTIDE SEQUENCE</scope>
    <source>
        <strain evidence="2">1802A</strain>
    </source>
</reference>
<reference evidence="2" key="1">
    <citation type="journal article" date="2014" name="Nucleic Acids Res.">
        <title>The evolutionary dynamics of variant antigen genes in Babesia reveal a history of genomic innovation underlying host-parasite interaction.</title>
        <authorList>
            <person name="Jackson A.P."/>
            <person name="Otto T.D."/>
            <person name="Darby A."/>
            <person name="Ramaprasad A."/>
            <person name="Xia D."/>
            <person name="Echaide I.E."/>
            <person name="Farber M."/>
            <person name="Gahlot S."/>
            <person name="Gamble J."/>
            <person name="Gupta D."/>
            <person name="Gupta Y."/>
            <person name="Jackson L."/>
            <person name="Malandrin L."/>
            <person name="Malas T.B."/>
            <person name="Moussa E."/>
            <person name="Nair M."/>
            <person name="Reid A.J."/>
            <person name="Sanders M."/>
            <person name="Sharma J."/>
            <person name="Tracey A."/>
            <person name="Quail M.A."/>
            <person name="Weir W."/>
            <person name="Wastling J.M."/>
            <person name="Hall N."/>
            <person name="Willadsen P."/>
            <person name="Lingelbach K."/>
            <person name="Shiels B."/>
            <person name="Tait A."/>
            <person name="Berriman M."/>
            <person name="Allred D.R."/>
            <person name="Pain A."/>
        </authorList>
    </citation>
    <scope>NUCLEOTIDE SEQUENCE</scope>
    <source>
        <strain evidence="2">1802A</strain>
    </source>
</reference>
<keyword evidence="3" id="KW-1185">Reference proteome</keyword>
<feature type="transmembrane region" description="Helical" evidence="1">
    <location>
        <begin position="32"/>
        <end position="53"/>
    </location>
</feature>
<sequence>MKSSKEKHVKRRERQNGVAVTGSPRNRYRRHILIFMGYKFNTLLYLVYFFSVFKSVEYALNYLLKIYQIQLLIEQREILFAVLTLLILSLWMKYFSQGYEGDAFSHVLYWQYRLINKAEMISRVLGVLTAGLLFGFLYSGILGFETKAVSFDDDLAGSIFNGCLENKTYTEMLVKPLLSDEILYKASKFICEGNTVPKWLIGGVTDPTNVVRYVSALFDIFIFEFCFSVAIYIALSVYVVVDSLCNFVGVYCLLKRFAVITANSYLRNINGAVCLDAAVSMRRYFQDRNQLLLLVRVLANFLAVIITARFFNPTLSLPYNNFRQIYSNVHPSKMEAMNPGRDVTMCVSSTVLEDQDIEFSRFPDTNLGRFLRCYYNLPDKVKMQ</sequence>
<evidence type="ECO:0000313" key="2">
    <source>
        <dbReference type="EMBL" id="KAK1933046.1"/>
    </source>
</evidence>
<feature type="transmembrane region" description="Helical" evidence="1">
    <location>
        <begin position="220"/>
        <end position="241"/>
    </location>
</feature>
<keyword evidence="1" id="KW-1133">Transmembrane helix</keyword>
<dbReference type="EMBL" id="JAHBMH010000073">
    <property type="protein sequence ID" value="KAK1933046.1"/>
    <property type="molecule type" value="Genomic_DNA"/>
</dbReference>
<comment type="caution">
    <text evidence="2">The sequence shown here is derived from an EMBL/GenBank/DDBJ whole genome shotgun (WGS) entry which is preliminary data.</text>
</comment>
<evidence type="ECO:0000313" key="3">
    <source>
        <dbReference type="Proteomes" id="UP001195914"/>
    </source>
</evidence>
<feature type="transmembrane region" description="Helical" evidence="1">
    <location>
        <begin position="291"/>
        <end position="311"/>
    </location>
</feature>
<keyword evidence="1" id="KW-0812">Transmembrane</keyword>
<gene>
    <name evidence="2" type="ORF">X943_001957</name>
</gene>
<evidence type="ECO:0000256" key="1">
    <source>
        <dbReference type="SAM" id="Phobius"/>
    </source>
</evidence>
<proteinExistence type="predicted"/>
<feature type="transmembrane region" description="Helical" evidence="1">
    <location>
        <begin position="78"/>
        <end position="95"/>
    </location>
</feature>
<dbReference type="AlphaFoldDB" id="A0AAD9G729"/>